<organism evidence="2 3">
    <name type="scientific">Streptomyces gamaensis</name>
    <dbReference type="NCBI Taxonomy" id="1763542"/>
    <lineage>
        <taxon>Bacteria</taxon>
        <taxon>Bacillati</taxon>
        <taxon>Actinomycetota</taxon>
        <taxon>Actinomycetes</taxon>
        <taxon>Kitasatosporales</taxon>
        <taxon>Streptomycetaceae</taxon>
        <taxon>Streptomyces</taxon>
    </lineage>
</organism>
<keyword evidence="3" id="KW-1185">Reference proteome</keyword>
<dbReference type="RefSeq" id="WP_390320647.1">
    <property type="nucleotide sequence ID" value="NZ_JBHSPB010000025.1"/>
</dbReference>
<keyword evidence="1" id="KW-0812">Transmembrane</keyword>
<sequence>MSRTPWTLALYPRAYRRAHGDEIAAHYAESTAGASRTERRREAADVAGHALRVRLRLTSGDPLGRALAVAAPYAVTGAAAYALVVFAQMVMRVVWFRNPMFLPDGLSLGLITAADLILIGAGAAVLGGRWRAARRLTLLGTAAIAVQQAATGVYVLDGPSRLLSLALSLVLVLGCPPDIPPVGRPIRRAAGVFAAVTSLLLLVPVLGGGFVLFVSVIASVVPVLALSVVLAVAGPRSAAPGAYAAGIGLAVLPWLTYVVQMLRWEPEITGVLVALPAAGAAVAWARVRLARPAGAGG</sequence>
<dbReference type="EMBL" id="JBHSPB010000025">
    <property type="protein sequence ID" value="MFC5724198.1"/>
    <property type="molecule type" value="Genomic_DNA"/>
</dbReference>
<keyword evidence="1" id="KW-0472">Membrane</keyword>
<keyword evidence="1" id="KW-1133">Transmembrane helix</keyword>
<feature type="transmembrane region" description="Helical" evidence="1">
    <location>
        <begin position="241"/>
        <end position="262"/>
    </location>
</feature>
<feature type="transmembrane region" description="Helical" evidence="1">
    <location>
        <begin position="212"/>
        <end position="234"/>
    </location>
</feature>
<protein>
    <submittedName>
        <fullName evidence="2">Uncharacterized protein</fullName>
    </submittedName>
</protein>
<reference evidence="3" key="1">
    <citation type="journal article" date="2019" name="Int. J. Syst. Evol. Microbiol.">
        <title>The Global Catalogue of Microorganisms (GCM) 10K type strain sequencing project: providing services to taxonomists for standard genome sequencing and annotation.</title>
        <authorList>
            <consortium name="The Broad Institute Genomics Platform"/>
            <consortium name="The Broad Institute Genome Sequencing Center for Infectious Disease"/>
            <person name="Wu L."/>
            <person name="Ma J."/>
        </authorList>
    </citation>
    <scope>NUCLEOTIDE SEQUENCE [LARGE SCALE GENOMIC DNA]</scope>
    <source>
        <strain evidence="3">CGMCC 4.7304</strain>
    </source>
</reference>
<evidence type="ECO:0000256" key="1">
    <source>
        <dbReference type="SAM" id="Phobius"/>
    </source>
</evidence>
<gene>
    <name evidence="2" type="ORF">ACFP1Z_28975</name>
</gene>
<accession>A0ABW0Z8E8</accession>
<name>A0ABW0Z8E8_9ACTN</name>
<evidence type="ECO:0000313" key="3">
    <source>
        <dbReference type="Proteomes" id="UP001596083"/>
    </source>
</evidence>
<feature type="transmembrane region" description="Helical" evidence="1">
    <location>
        <begin position="106"/>
        <end position="126"/>
    </location>
</feature>
<proteinExistence type="predicted"/>
<feature type="transmembrane region" description="Helical" evidence="1">
    <location>
        <begin position="186"/>
        <end position="206"/>
    </location>
</feature>
<evidence type="ECO:0000313" key="2">
    <source>
        <dbReference type="EMBL" id="MFC5724198.1"/>
    </source>
</evidence>
<dbReference type="Proteomes" id="UP001596083">
    <property type="component" value="Unassembled WGS sequence"/>
</dbReference>
<feature type="transmembrane region" description="Helical" evidence="1">
    <location>
        <begin position="66"/>
        <end position="86"/>
    </location>
</feature>
<feature type="transmembrane region" description="Helical" evidence="1">
    <location>
        <begin position="268"/>
        <end position="287"/>
    </location>
</feature>
<comment type="caution">
    <text evidence="2">The sequence shown here is derived from an EMBL/GenBank/DDBJ whole genome shotgun (WGS) entry which is preliminary data.</text>
</comment>